<dbReference type="AlphaFoldDB" id="A0A0P0FFU9"/>
<dbReference type="Proteomes" id="UP000284785">
    <property type="component" value="Unassembled WGS sequence"/>
</dbReference>
<dbReference type="EMBL" id="JAQNVG010000003">
    <property type="protein sequence ID" value="MDC2234626.1"/>
    <property type="molecule type" value="Genomic_DNA"/>
</dbReference>
<evidence type="ECO:0000313" key="6">
    <source>
        <dbReference type="Proteomes" id="UP000436858"/>
    </source>
</evidence>
<dbReference type="Proteomes" id="UP001217776">
    <property type="component" value="Unassembled WGS sequence"/>
</dbReference>
<evidence type="ECO:0000313" key="1">
    <source>
        <dbReference type="EMBL" id="KAB4314245.1"/>
    </source>
</evidence>
<name>A0A0P0FFU9_BACT4</name>
<reference evidence="3" key="3">
    <citation type="submission" date="2022-10" db="EMBL/GenBank/DDBJ databases">
        <title>Human gut microbiome strain richness.</title>
        <authorList>
            <person name="Chen-Liaw A."/>
        </authorList>
    </citation>
    <scope>NUCLEOTIDE SEQUENCE</scope>
    <source>
        <strain evidence="3">1001283st1_A3_1001283B150304_161114</strain>
    </source>
</reference>
<dbReference type="EMBL" id="WCRY01000012">
    <property type="protein sequence ID" value="KAB4481335.1"/>
    <property type="molecule type" value="Genomic_DNA"/>
</dbReference>
<dbReference type="RefSeq" id="WP_008767101.1">
    <property type="nucleotide sequence ID" value="NZ_BAABXH010000002.1"/>
</dbReference>
<dbReference type="EMBL" id="WCSY01000006">
    <property type="protein sequence ID" value="KAB4314245.1"/>
    <property type="molecule type" value="Genomic_DNA"/>
</dbReference>
<reference evidence="4 5" key="1">
    <citation type="submission" date="2018-08" db="EMBL/GenBank/DDBJ databases">
        <title>A genome reference for cultivated species of the human gut microbiota.</title>
        <authorList>
            <person name="Zou Y."/>
            <person name="Xue W."/>
            <person name="Luo G."/>
        </authorList>
    </citation>
    <scope>NUCLEOTIDE SEQUENCE [LARGE SCALE GENOMIC DNA]</scope>
    <source>
        <strain evidence="4 5">AM30-26</strain>
    </source>
</reference>
<dbReference type="Proteomes" id="UP000436858">
    <property type="component" value="Unassembled WGS sequence"/>
</dbReference>
<organism evidence="2 6">
    <name type="scientific">Bacteroides thetaiotaomicron</name>
    <dbReference type="NCBI Taxonomy" id="818"/>
    <lineage>
        <taxon>Bacteria</taxon>
        <taxon>Pseudomonadati</taxon>
        <taxon>Bacteroidota</taxon>
        <taxon>Bacteroidia</taxon>
        <taxon>Bacteroidales</taxon>
        <taxon>Bacteroidaceae</taxon>
        <taxon>Bacteroides</taxon>
    </lineage>
</organism>
<evidence type="ECO:0000313" key="2">
    <source>
        <dbReference type="EMBL" id="KAB4481335.1"/>
    </source>
</evidence>
<accession>A0A0P0FFU9</accession>
<dbReference type="KEGG" id="btho:Btheta7330_04689"/>
<dbReference type="EMBL" id="QSJP01000002">
    <property type="protein sequence ID" value="RHD90840.1"/>
    <property type="molecule type" value="Genomic_DNA"/>
</dbReference>
<reference evidence="6 7" key="2">
    <citation type="journal article" date="2019" name="Nat. Med.">
        <title>A library of human gut bacterial isolates paired with longitudinal multiomics data enables mechanistic microbiome research.</title>
        <authorList>
            <person name="Poyet M."/>
            <person name="Groussin M."/>
            <person name="Gibbons S.M."/>
            <person name="Avila-Pacheco J."/>
            <person name="Jiang X."/>
            <person name="Kearney S.M."/>
            <person name="Perrotta A.R."/>
            <person name="Berdy B."/>
            <person name="Zhao S."/>
            <person name="Lieberman T.D."/>
            <person name="Swanson P.K."/>
            <person name="Smith M."/>
            <person name="Roesemann S."/>
            <person name="Alexander J.E."/>
            <person name="Rich S.A."/>
            <person name="Livny J."/>
            <person name="Vlamakis H."/>
            <person name="Clish C."/>
            <person name="Bullock K."/>
            <person name="Deik A."/>
            <person name="Scott J."/>
            <person name="Pierce K.A."/>
            <person name="Xavier R.J."/>
            <person name="Alm E.J."/>
        </authorList>
    </citation>
    <scope>NUCLEOTIDE SEQUENCE [LARGE SCALE GENOMIC DNA]</scope>
    <source>
        <strain evidence="2 6">BIOML-A162</strain>
        <strain evidence="1 7">BIOML-A188</strain>
    </source>
</reference>
<sequence length="749" mass="86843">MMKRIYYTYPVLLVWLVSTLLPQFCIAMPNEQKENNDVVIENAEMRLIISNDGKARSLIHKATGEECLITNADVPLCAITQYRPYDNENFLMFPAKPRTFPANKIERNGNELRIEFQDTYDIAIIELNITDYYIGFTLKQIDYRIEDFGVKRKTEIDEISLLQLPVRKRENFGEWLNVSWDEQTAICLLGTHPTTYIDAFANKEYTTMYAGLDFQVKLFNSGAALITTSKEKLLTCIDKVERDYHMPLGVESRQRKEYQYSYYELRDVTTKNIDEHIVYAQKGGFKSIVVYYVDFAKACGHYEWRKEYPNGMKDLQEITNKIKAAGMIPGIHIHYSKVAVNDPYINNGIPDSRTNHVREFILSEPLDDSSTIITIEGNPEGVRMEKGRRLLQIDNELVTYENYTTEPPYQFTGCVRGVFNSKAASHDKGQHFRLLDVDDWPLFIRVNQNTGIQKEIAERLGKIYHEAGFRFVYFDGAEDVPMPYWYNVSRSQMIVYNEMKPTPLFAEGALKSHYGWHILSRGNAFDIFPPERIRPAMKKYTLRCAEQIAKDFTSVNFGWVNYLAPNDKTIGMQPDMYEYICSKAVAWNSPISLVGNLKELQNHPRTEDNLRVIKMWEEAKLQGVLTDKQKELLKNPEQEYLLMKDKKGNYQLYPYRQITKDDEKPIRAFIFQKAGRTCIIYWHMNGTGQLTLDIEKNKLSLMNESGKRIPIRSAGSKSILPAAGRLILETALPQEEVIKLFRKSIEIIK</sequence>
<comment type="caution">
    <text evidence="2">The sequence shown here is derived from an EMBL/GenBank/DDBJ whole genome shotgun (WGS) entry which is preliminary data.</text>
</comment>
<evidence type="ECO:0000313" key="5">
    <source>
        <dbReference type="Proteomes" id="UP000284785"/>
    </source>
</evidence>
<evidence type="ECO:0000313" key="7">
    <source>
        <dbReference type="Proteomes" id="UP000440614"/>
    </source>
</evidence>
<proteinExistence type="predicted"/>
<accession>C6IPA0</accession>
<protein>
    <submittedName>
        <fullName evidence="2">Uncharacterized protein</fullName>
    </submittedName>
</protein>
<dbReference type="Proteomes" id="UP000440614">
    <property type="component" value="Unassembled WGS sequence"/>
</dbReference>
<gene>
    <name evidence="4" type="ORF">DW780_02440</name>
    <name evidence="2" type="ORF">GAN91_13715</name>
    <name evidence="1" type="ORF">GAO51_07725</name>
    <name evidence="3" type="ORF">PO127_02535</name>
</gene>
<evidence type="ECO:0000313" key="3">
    <source>
        <dbReference type="EMBL" id="MDC2234626.1"/>
    </source>
</evidence>
<evidence type="ECO:0000313" key="4">
    <source>
        <dbReference type="EMBL" id="RHD90840.1"/>
    </source>
</evidence>